<dbReference type="RefSeq" id="WP_321399335.1">
    <property type="nucleotide sequence ID" value="NZ_CP139487.1"/>
</dbReference>
<feature type="domain" description="Glycoside hydrolase family 65 central catalytic" evidence="6">
    <location>
        <begin position="313"/>
        <end position="709"/>
    </location>
</feature>
<evidence type="ECO:0000259" key="7">
    <source>
        <dbReference type="Pfam" id="PF03633"/>
    </source>
</evidence>
<feature type="domain" description="Glycoside hydrolase family 65 C-terminal" evidence="7">
    <location>
        <begin position="720"/>
        <end position="766"/>
    </location>
</feature>
<feature type="domain" description="Glycoside hydrolase family 65 N-terminal" evidence="8">
    <location>
        <begin position="7"/>
        <end position="259"/>
    </location>
</feature>
<dbReference type="Gene3D" id="2.60.420.10">
    <property type="entry name" value="Maltose phosphorylase, domain 3"/>
    <property type="match status" value="1"/>
</dbReference>
<evidence type="ECO:0000313" key="10">
    <source>
        <dbReference type="Proteomes" id="UP001324634"/>
    </source>
</evidence>
<dbReference type="SUPFAM" id="SSF74650">
    <property type="entry name" value="Galactose mutarotase-like"/>
    <property type="match status" value="1"/>
</dbReference>
<evidence type="ECO:0000256" key="3">
    <source>
        <dbReference type="ARBA" id="ARBA00022679"/>
    </source>
</evidence>
<dbReference type="InterPro" id="IPR005195">
    <property type="entry name" value="Glyco_hydro_65_M"/>
</dbReference>
<dbReference type="SUPFAM" id="SSF48208">
    <property type="entry name" value="Six-hairpin glycosidases"/>
    <property type="match status" value="1"/>
</dbReference>
<dbReference type="Pfam" id="PF03632">
    <property type="entry name" value="Glyco_hydro_65m"/>
    <property type="match status" value="1"/>
</dbReference>
<dbReference type="Pfam" id="PF03636">
    <property type="entry name" value="Glyco_hydro_65N"/>
    <property type="match status" value="1"/>
</dbReference>
<dbReference type="InterPro" id="IPR008928">
    <property type="entry name" value="6-hairpin_glycosidase_sf"/>
</dbReference>
<keyword evidence="3" id="KW-0808">Transferase</keyword>
<evidence type="ECO:0008006" key="11">
    <source>
        <dbReference type="Google" id="ProtNLM"/>
    </source>
</evidence>
<dbReference type="GO" id="GO:0005975">
    <property type="term" value="P:carbohydrate metabolic process"/>
    <property type="evidence" value="ECO:0007669"/>
    <property type="project" value="InterPro"/>
</dbReference>
<dbReference type="Gene3D" id="2.70.98.40">
    <property type="entry name" value="Glycoside hydrolase, family 65, N-terminal domain"/>
    <property type="match status" value="1"/>
</dbReference>
<name>A0AAX4HUM2_9BACT</name>
<accession>A0AAX4HUM2</accession>
<dbReference type="GO" id="GO:0030246">
    <property type="term" value="F:carbohydrate binding"/>
    <property type="evidence" value="ECO:0007669"/>
    <property type="project" value="InterPro"/>
</dbReference>
<dbReference type="GO" id="GO:0016757">
    <property type="term" value="F:glycosyltransferase activity"/>
    <property type="evidence" value="ECO:0007669"/>
    <property type="project" value="UniProtKB-KW"/>
</dbReference>
<evidence type="ECO:0000313" key="9">
    <source>
        <dbReference type="EMBL" id="WPU66783.1"/>
    </source>
</evidence>
<dbReference type="PIRSF" id="PIRSF036289">
    <property type="entry name" value="Glycosyl_hydrolase_malt_phosph"/>
    <property type="match status" value="1"/>
</dbReference>
<dbReference type="Proteomes" id="UP001324634">
    <property type="component" value="Chromosome"/>
</dbReference>
<dbReference type="InterPro" id="IPR017045">
    <property type="entry name" value="Malt_Pase/Glycosyl_Hdrlase"/>
</dbReference>
<keyword evidence="10" id="KW-1185">Reference proteome</keyword>
<dbReference type="Gene3D" id="1.50.10.10">
    <property type="match status" value="1"/>
</dbReference>
<dbReference type="InterPro" id="IPR011013">
    <property type="entry name" value="Gal_mutarotase_sf_dom"/>
</dbReference>
<dbReference type="PANTHER" id="PTHR11051:SF8">
    <property type="entry name" value="PROTEIN-GLUCOSYLGALACTOSYLHYDROXYLYSINE GLUCOSIDASE"/>
    <property type="match status" value="1"/>
</dbReference>
<organism evidence="9 10">
    <name type="scientific">Peredibacter starrii</name>
    <dbReference type="NCBI Taxonomy" id="28202"/>
    <lineage>
        <taxon>Bacteria</taxon>
        <taxon>Pseudomonadati</taxon>
        <taxon>Bdellovibrionota</taxon>
        <taxon>Bacteriovoracia</taxon>
        <taxon>Bacteriovoracales</taxon>
        <taxon>Bacteriovoracaceae</taxon>
        <taxon>Peredibacter</taxon>
    </lineage>
</organism>
<dbReference type="InterPro" id="IPR005194">
    <property type="entry name" value="Glyco_hydro_65_C"/>
</dbReference>
<evidence type="ECO:0000256" key="4">
    <source>
        <dbReference type="PIRSR" id="PIRSR036289-50"/>
    </source>
</evidence>
<dbReference type="InterPro" id="IPR012341">
    <property type="entry name" value="6hp_glycosidase-like_sf"/>
</dbReference>
<feature type="binding site" evidence="5">
    <location>
        <begin position="610"/>
        <end position="611"/>
    </location>
    <ligand>
        <name>substrate</name>
    </ligand>
</feature>
<dbReference type="FunFam" id="1.50.10.10:FF:000053">
    <property type="entry name" value="Putative glycosyl hydrolase"/>
    <property type="match status" value="1"/>
</dbReference>
<dbReference type="Pfam" id="PF03633">
    <property type="entry name" value="Glyco_hydro_65C"/>
    <property type="match status" value="1"/>
</dbReference>
<dbReference type="PANTHER" id="PTHR11051">
    <property type="entry name" value="GLYCOSYL HYDROLASE-RELATED"/>
    <property type="match status" value="1"/>
</dbReference>
<dbReference type="AlphaFoldDB" id="A0AAX4HUM2"/>
<keyword evidence="2" id="KW-0328">Glycosyltransferase</keyword>
<evidence type="ECO:0000256" key="2">
    <source>
        <dbReference type="ARBA" id="ARBA00022676"/>
    </source>
</evidence>
<evidence type="ECO:0000259" key="8">
    <source>
        <dbReference type="Pfam" id="PF03636"/>
    </source>
</evidence>
<evidence type="ECO:0000259" key="6">
    <source>
        <dbReference type="Pfam" id="PF03632"/>
    </source>
</evidence>
<dbReference type="InterPro" id="IPR005196">
    <property type="entry name" value="Glyco_hydro_65_N"/>
</dbReference>
<dbReference type="InterPro" id="IPR037018">
    <property type="entry name" value="GH65_N"/>
</dbReference>
<proteinExistence type="inferred from homology"/>
<dbReference type="GO" id="GO:0004553">
    <property type="term" value="F:hydrolase activity, hydrolyzing O-glycosyl compounds"/>
    <property type="evidence" value="ECO:0007669"/>
    <property type="project" value="TreeGrafter"/>
</dbReference>
<evidence type="ECO:0000256" key="5">
    <source>
        <dbReference type="PIRSR" id="PIRSR036289-51"/>
    </source>
</evidence>
<feature type="active site" description="Proton donor" evidence="4">
    <location>
        <position position="489"/>
    </location>
</feature>
<dbReference type="KEGG" id="psti:SOO65_08485"/>
<protein>
    <recommendedName>
        <fullName evidence="11">Trehalose 6-phosphate phosphorylase</fullName>
    </recommendedName>
</protein>
<evidence type="ECO:0000256" key="1">
    <source>
        <dbReference type="ARBA" id="ARBA00006768"/>
    </source>
</evidence>
<comment type="similarity">
    <text evidence="1">Belongs to the glycosyl hydrolase 65 family.</text>
</comment>
<sequence length="809" mass="94853">METWSLTYDEWDPQEERLREALCTLGNGYFATRGAAEESTTGDFHYPGTYLAGGFNRSISIIAGEEIQNEDLVNWPNWICLSFRHVNDEWLDLSKMEVLSYQQELDLRSGVLSRCLTLRDKYGRESELKTNRFVSMSNKHVAGIKWSLRPLNWSGPIEIKSWIDGGVDNSGVHRYRELNRKHHTVRRSGNIDRESFYLETTTNESQIVMAQAIRNRISKSEFKFDEWIKEDSIGHTFSITLDEQEEVTIEKVMALFHSRDRALSHPLYEAKRLLMKIGNYEEILASHRREWEHLWHLCDIELLDNPREAKLLRFHIFHLLQTVSLHNIDLDAGVPSRGLHGEAYRGHIFWDEVYIFPLLNIRVPEIARSLLMYRYRRLDEARINARESGFEGAMYPWQSGSNGEEESQLTHLNPVSGKWIPDSTYLQRHINSIIVYNIWKYYQATNDLEFLSFFGAEMMLEICRFWASKMTYNLDRDRYDIKNVVGPDEFHTAYPDSDELGINNNAYTNFMVSWCLKTTVELFRSLPVNRRRDLLSILQIKNDELDMWLEKSRKIFIPMAEGGIIEQFEGFEKLEDLNWDHYKRKYGNIQRIDRLLEAEGDDPNKYKLNKQSDVLMIYYLFLPDELEKNYEWLGYHFDKDSILKNIQYHLALSSNGSTLSRVVHSWILSRYDLDLSWHWFLRALESDISDIQGGTTEEGIHLGAMAGTVDLVQRCFTGIEVRDDVIWLLPHIPSKIRHLNLRVRFRGHSIQIRFADDLCKIKIERSWLVPGKIGFQGEVHEFNEGDEFSFKLKPVEADVITDRISSALP</sequence>
<dbReference type="EMBL" id="CP139487">
    <property type="protein sequence ID" value="WPU66783.1"/>
    <property type="molecule type" value="Genomic_DNA"/>
</dbReference>
<reference evidence="9 10" key="1">
    <citation type="submission" date="2023-11" db="EMBL/GenBank/DDBJ databases">
        <title>Peredibacter starrii A3.12.</title>
        <authorList>
            <person name="Mitchell R.J."/>
        </authorList>
    </citation>
    <scope>NUCLEOTIDE SEQUENCE [LARGE SCALE GENOMIC DNA]</scope>
    <source>
        <strain evidence="9 10">A3.12</strain>
    </source>
</reference>
<gene>
    <name evidence="9" type="ORF">SOO65_08485</name>
</gene>
<feature type="binding site" evidence="5">
    <location>
        <begin position="350"/>
        <end position="351"/>
    </location>
    <ligand>
        <name>substrate</name>
    </ligand>
</feature>